<dbReference type="Pfam" id="PF09659">
    <property type="entry name" value="Cas_Csm6_HEPN"/>
    <property type="match status" value="1"/>
</dbReference>
<dbReference type="AlphaFoldDB" id="A0A2Z5WB68"/>
<organism evidence="2">
    <name type="scientific">Streptococcus agalactiae</name>
    <dbReference type="NCBI Taxonomy" id="1311"/>
    <lineage>
        <taxon>Bacteria</taxon>
        <taxon>Bacillati</taxon>
        <taxon>Bacillota</taxon>
        <taxon>Bacilli</taxon>
        <taxon>Lactobacillales</taxon>
        <taxon>Streptococcaceae</taxon>
        <taxon>Streptococcus</taxon>
    </lineage>
</organism>
<dbReference type="EMBL" id="LC341249">
    <property type="protein sequence ID" value="BBB87096.1"/>
    <property type="molecule type" value="Genomic_DNA"/>
</dbReference>
<proteinExistence type="predicted"/>
<accession>A0A2Z5WB68</accession>
<evidence type="ECO:0000313" key="2">
    <source>
        <dbReference type="EMBL" id="BBB87096.1"/>
    </source>
</evidence>
<protein>
    <submittedName>
        <fullName evidence="2">CpsIaS protein</fullName>
    </submittedName>
</protein>
<evidence type="ECO:0000259" key="1">
    <source>
        <dbReference type="Pfam" id="PF09659"/>
    </source>
</evidence>
<name>A0A2Z5WB68_STRAG</name>
<dbReference type="InterPro" id="IPR053941">
    <property type="entry name" value="Csm6_HEPN"/>
</dbReference>
<sequence>MRIEMTDFSTALKVLVDQYSYHNAFLLLQKHGTLNSDLLFLLEMMKERRELNIDFLFTHQEQVVILQEKYNIKLLHNSYDLELLANYIMDLEAKVKNGLIIDFVRSVSPILYRLFMILLAQEVPHLHDYIHNARDDHYDTWKFKELKESNHPVLLAFSERWHDSRLTSKSLAECLQLTDLDEEVKSTIIQLRQFEKSVRNPLAHLIKPFDEQELYRTTQFSSQAFLDQIIFLAKVIDVEYDTVNFHYDTVNKLIIKILE</sequence>
<reference evidence="2" key="1">
    <citation type="submission" date="2017-12" db="EMBL/GenBank/DDBJ databases">
        <title>Streptococcus agalactiae, cps cluster and flanking regions.</title>
        <authorList>
            <person name="Nagano N."/>
            <person name="Nagano Y."/>
            <person name="Suzuki M."/>
            <person name="Kimura K."/>
            <person name="Arakawa Y."/>
        </authorList>
    </citation>
    <scope>NUCLEOTIDE SEQUENCE</scope>
    <source>
        <strain evidence="2">SU12</strain>
    </source>
</reference>
<feature type="domain" description="Csm6 HEPN" evidence="1">
    <location>
        <begin position="84"/>
        <end position="255"/>
    </location>
</feature>